<comment type="caution">
    <text evidence="1">The sequence shown here is derived from an EMBL/GenBank/DDBJ whole genome shotgun (WGS) entry which is preliminary data.</text>
</comment>
<dbReference type="Gene3D" id="1.10.3680.10">
    <property type="entry name" value="TerB-like"/>
    <property type="match status" value="1"/>
</dbReference>
<accession>A0A5J4IML7</accession>
<dbReference type="RefSeq" id="WP_151672562.1">
    <property type="nucleotide sequence ID" value="NZ_BKCG01000001.1"/>
</dbReference>
<dbReference type="EMBL" id="BKCG01000001">
    <property type="protein sequence ID" value="GER58489.1"/>
    <property type="molecule type" value="Genomic_DNA"/>
</dbReference>
<sequence length="110" mass="12592">MNTSNEWTREVLEGYIFIYVANADFQESYEEREIISEKIDAATSAKLHREFEKDNDNQSITKIQDAIARLGYTADEKKQLIEEVKNLLTADGQFDAAEKGIYAALKRVIV</sequence>
<evidence type="ECO:0000313" key="2">
    <source>
        <dbReference type="Proteomes" id="UP000326509"/>
    </source>
</evidence>
<dbReference type="AlphaFoldDB" id="A0A5J4IML7"/>
<proteinExistence type="predicted"/>
<dbReference type="Proteomes" id="UP000326509">
    <property type="component" value="Unassembled WGS sequence"/>
</dbReference>
<keyword evidence="2" id="KW-1185">Reference proteome</keyword>
<organism evidence="1 2">
    <name type="scientific">Patiriisocius marinus</name>
    <dbReference type="NCBI Taxonomy" id="1397112"/>
    <lineage>
        <taxon>Bacteria</taxon>
        <taxon>Pseudomonadati</taxon>
        <taxon>Bacteroidota</taxon>
        <taxon>Flavobacteriia</taxon>
        <taxon>Flavobacteriales</taxon>
        <taxon>Flavobacteriaceae</taxon>
        <taxon>Patiriisocius</taxon>
    </lineage>
</organism>
<protein>
    <recommendedName>
        <fullName evidence="3">Co-chaperone DjlA N-terminal domain-containing protein</fullName>
    </recommendedName>
</protein>
<name>A0A5J4IML7_9FLAO</name>
<dbReference type="InterPro" id="IPR029024">
    <property type="entry name" value="TerB-like"/>
</dbReference>
<dbReference type="SUPFAM" id="SSF158682">
    <property type="entry name" value="TerB-like"/>
    <property type="match status" value="1"/>
</dbReference>
<reference evidence="1 2" key="1">
    <citation type="submission" date="2019-08" db="EMBL/GenBank/DDBJ databases">
        <title>Draft genome sequence of Ulvibacter marinus type strain NBRC 109484.</title>
        <authorList>
            <person name="Kawano K."/>
            <person name="Ushijima N."/>
            <person name="Kihara M."/>
            <person name="Itoh H."/>
        </authorList>
    </citation>
    <scope>NUCLEOTIDE SEQUENCE [LARGE SCALE GENOMIC DNA]</scope>
    <source>
        <strain evidence="1 2">NBRC 109484</strain>
    </source>
</reference>
<evidence type="ECO:0000313" key="1">
    <source>
        <dbReference type="EMBL" id="GER58489.1"/>
    </source>
</evidence>
<evidence type="ECO:0008006" key="3">
    <source>
        <dbReference type="Google" id="ProtNLM"/>
    </source>
</evidence>
<dbReference type="OrthoDB" id="9770030at2"/>
<gene>
    <name evidence="1" type="ORF">ULMA_05970</name>
</gene>